<comment type="caution">
    <text evidence="2">The sequence shown here is derived from an EMBL/GenBank/DDBJ whole genome shotgun (WGS) entry which is preliminary data.</text>
</comment>
<dbReference type="InterPro" id="IPR041219">
    <property type="entry name" value="Phage_lysozyme2"/>
</dbReference>
<accession>A0A261EVH7</accession>
<dbReference type="Proteomes" id="UP000216004">
    <property type="component" value="Unassembled WGS sequence"/>
</dbReference>
<keyword evidence="3" id="KW-1185">Reference proteome</keyword>
<gene>
    <name evidence="2" type="ORF">BOCO_0021</name>
</gene>
<evidence type="ECO:0000259" key="1">
    <source>
        <dbReference type="PROSITE" id="PS50911"/>
    </source>
</evidence>
<dbReference type="InterPro" id="IPR038765">
    <property type="entry name" value="Papain-like_cys_pep_sf"/>
</dbReference>
<dbReference type="PROSITE" id="PS50911">
    <property type="entry name" value="CHAP"/>
    <property type="match status" value="1"/>
</dbReference>
<sequence>MVAGAGVFSVVLMCFGGVVQSAVVTTSGGAISASETVSSKRVECSHLEANTHHEVVDVSETALHVANVFAAHGYSKAATAGVLGNLQAESGMRADRAEIGGGGFGLAQWTPRSKIRVWFDAHGLGNVPDSDVEGQARMLAETAESSFNNVYLSQVQAEGVSIINGSLKDTWLKTDDPQVAAIAWMAGWERPAWASRNEQFRRTQAMMFYQQLGSVSFTAQPGVVSSSTGRNDSCQTPDTNSNAATVGTVGGAPQRGLSDFGWMCQGSQHICSASDAGVLYAHLEAGHQCVWYAWNRLAMIHGMDGWNWVRGNGGEIGRNVRNQPGWTVDMSPRPGDGVSGNSAPFSGPPPGHVAVVEEVVNDASGWRIRISEGNADGSASWNSYRGDRWISKAQAGDILFFRHQQWK</sequence>
<dbReference type="SUPFAM" id="SSF54001">
    <property type="entry name" value="Cysteine proteinases"/>
    <property type="match status" value="1"/>
</dbReference>
<dbReference type="InterPro" id="IPR007921">
    <property type="entry name" value="CHAP_dom"/>
</dbReference>
<dbReference type="Pfam" id="PF05257">
    <property type="entry name" value="CHAP"/>
    <property type="match status" value="1"/>
</dbReference>
<dbReference type="EMBL" id="MWWS01000002">
    <property type="protein sequence ID" value="OZG50835.1"/>
    <property type="molecule type" value="Genomic_DNA"/>
</dbReference>
<feature type="domain" description="Peptidase C51" evidence="1">
    <location>
        <begin position="264"/>
        <end position="402"/>
    </location>
</feature>
<dbReference type="Gene3D" id="1.10.530.10">
    <property type="match status" value="1"/>
</dbReference>
<dbReference type="AlphaFoldDB" id="A0A261EVH7"/>
<evidence type="ECO:0000313" key="3">
    <source>
        <dbReference type="Proteomes" id="UP000216004"/>
    </source>
</evidence>
<protein>
    <submittedName>
        <fullName evidence="2">Amidase</fullName>
    </submittedName>
</protein>
<evidence type="ECO:0000313" key="2">
    <source>
        <dbReference type="EMBL" id="OZG50835.1"/>
    </source>
</evidence>
<dbReference type="Pfam" id="PF18013">
    <property type="entry name" value="Phage_lysozyme2"/>
    <property type="match status" value="1"/>
</dbReference>
<reference evidence="2 3" key="1">
    <citation type="journal article" date="2017" name="BMC Genomics">
        <title>Comparative genomic and phylogenomic analyses of the Bifidobacteriaceae family.</title>
        <authorList>
            <person name="Lugli G.A."/>
            <person name="Milani C."/>
            <person name="Turroni F."/>
            <person name="Duranti S."/>
            <person name="Mancabelli L."/>
            <person name="Mangifesta M."/>
            <person name="Ferrario C."/>
            <person name="Modesto M."/>
            <person name="Mattarelli P."/>
            <person name="Jiri K."/>
            <person name="van Sinderen D."/>
            <person name="Ventura M."/>
        </authorList>
    </citation>
    <scope>NUCLEOTIDE SEQUENCE [LARGE SCALE GENOMIC DNA]</scope>
    <source>
        <strain evidence="2 3">DSM 22924</strain>
    </source>
</reference>
<organism evidence="2 3">
    <name type="scientific">Bombiscardovia coagulans</name>
    <dbReference type="NCBI Taxonomy" id="686666"/>
    <lineage>
        <taxon>Bacteria</taxon>
        <taxon>Bacillati</taxon>
        <taxon>Actinomycetota</taxon>
        <taxon>Actinomycetes</taxon>
        <taxon>Bifidobacteriales</taxon>
        <taxon>Bifidobacteriaceae</taxon>
        <taxon>Bombiscardovia</taxon>
    </lineage>
</organism>
<proteinExistence type="predicted"/>
<name>A0A261EVH7_9BIFI</name>
<dbReference type="Gene3D" id="3.90.1720.10">
    <property type="entry name" value="endopeptidase domain like (from Nostoc punctiforme)"/>
    <property type="match status" value="1"/>
</dbReference>